<dbReference type="Pfam" id="PF02615">
    <property type="entry name" value="Ldh_2"/>
    <property type="match status" value="1"/>
</dbReference>
<sequence>MQAGQKFRKHRVPDMGPSVVDSDPACYNIHMEKKNYRRADAKRLTELASLSLQKVGVSRDDADLTAAILVDADLRGIKTHGVMNLYSYYVKKVQDGIINGKPELSVERCTPTTALLDADNGLGFIASHRAMELAMEMAEEYGMGWVNVFNSNHNGAGSYYVNMAAEAGMLGMQFSTGGNSVAAPGGKGKLVGNNVLAFAAPAGKNPPFIFDMAPTMSIANKAHLMSWDGETMPEGYVIDGKGNPVTDPEGYFGPDSAVLPLGSSLSHGVHKGFGLLLMVDILAGMLSGDGGSMLRKKGVDTHSFFAMKIGCLEGGQFTTLMDEMIEKLHRSPVQEGISSVRYPGERAAQSVEERHKTGIPLHENIAKELEAMGESLGIPCDIWLD</sequence>
<dbReference type="AlphaFoldDB" id="A0A1Y1RUH1"/>
<accession>A0A1Y1RUH1</accession>
<comment type="caution">
    <text evidence="3">The sequence shown here is derived from an EMBL/GenBank/DDBJ whole genome shotgun (WGS) entry which is preliminary data.</text>
</comment>
<reference evidence="3 4" key="1">
    <citation type="submission" date="2017-03" db="EMBL/GenBank/DDBJ databases">
        <title>Draft Genome sequence of Marispirochaeta sp. strain JC444.</title>
        <authorList>
            <person name="Shivani Y."/>
            <person name="Subhash Y."/>
            <person name="Sasikala C."/>
            <person name="Ramana C."/>
        </authorList>
    </citation>
    <scope>NUCLEOTIDE SEQUENCE [LARGE SCALE GENOMIC DNA]</scope>
    <source>
        <strain evidence="3 4">JC444</strain>
    </source>
</reference>
<evidence type="ECO:0000313" key="4">
    <source>
        <dbReference type="Proteomes" id="UP000192343"/>
    </source>
</evidence>
<dbReference type="PANTHER" id="PTHR11091">
    <property type="entry name" value="OXIDOREDUCTASE-RELATED"/>
    <property type="match status" value="1"/>
</dbReference>
<dbReference type="STRING" id="1963862.B4O97_16095"/>
<dbReference type="Gene3D" id="1.10.1530.10">
    <property type="match status" value="1"/>
</dbReference>
<dbReference type="GO" id="GO:0016491">
    <property type="term" value="F:oxidoreductase activity"/>
    <property type="evidence" value="ECO:0007669"/>
    <property type="project" value="UniProtKB-KW"/>
</dbReference>
<name>A0A1Y1RUH1_9SPIO</name>
<dbReference type="InterPro" id="IPR043144">
    <property type="entry name" value="Mal/L-sulf/L-lact_DH-like_ah"/>
</dbReference>
<protein>
    <recommendedName>
        <fullName evidence="5">Lactate dehydrogenase</fullName>
    </recommendedName>
</protein>
<evidence type="ECO:0000256" key="2">
    <source>
        <dbReference type="ARBA" id="ARBA00023002"/>
    </source>
</evidence>
<dbReference type="InterPro" id="IPR036111">
    <property type="entry name" value="Mal/L-sulfo/L-lacto_DH-like_sf"/>
</dbReference>
<proteinExistence type="inferred from homology"/>
<dbReference type="EMBL" id="MWQY01000021">
    <property type="protein sequence ID" value="ORC32680.1"/>
    <property type="molecule type" value="Genomic_DNA"/>
</dbReference>
<dbReference type="SUPFAM" id="SSF89733">
    <property type="entry name" value="L-sulfolactate dehydrogenase-like"/>
    <property type="match status" value="1"/>
</dbReference>
<dbReference type="InterPro" id="IPR003767">
    <property type="entry name" value="Malate/L-lactate_DH-like"/>
</dbReference>
<comment type="similarity">
    <text evidence="1">Belongs to the LDH2/MDH2 oxidoreductase family.</text>
</comment>
<evidence type="ECO:0008006" key="5">
    <source>
        <dbReference type="Google" id="ProtNLM"/>
    </source>
</evidence>
<gene>
    <name evidence="3" type="ORF">B4O97_16095</name>
</gene>
<dbReference type="Proteomes" id="UP000192343">
    <property type="component" value="Unassembled WGS sequence"/>
</dbReference>
<dbReference type="Gene3D" id="3.30.1370.60">
    <property type="entry name" value="Hypothetical oxidoreductase yiak, domain 2"/>
    <property type="match status" value="1"/>
</dbReference>
<evidence type="ECO:0000256" key="1">
    <source>
        <dbReference type="ARBA" id="ARBA00006056"/>
    </source>
</evidence>
<keyword evidence="2" id="KW-0560">Oxidoreductase</keyword>
<dbReference type="PANTHER" id="PTHR11091:SF0">
    <property type="entry name" value="MALATE DEHYDROGENASE"/>
    <property type="match status" value="1"/>
</dbReference>
<dbReference type="InterPro" id="IPR043143">
    <property type="entry name" value="Mal/L-sulf/L-lact_DH-like_NADP"/>
</dbReference>
<evidence type="ECO:0000313" key="3">
    <source>
        <dbReference type="EMBL" id="ORC32680.1"/>
    </source>
</evidence>
<organism evidence="3 4">
    <name type="scientific">Marispirochaeta aestuarii</name>
    <dbReference type="NCBI Taxonomy" id="1963862"/>
    <lineage>
        <taxon>Bacteria</taxon>
        <taxon>Pseudomonadati</taxon>
        <taxon>Spirochaetota</taxon>
        <taxon>Spirochaetia</taxon>
        <taxon>Spirochaetales</taxon>
        <taxon>Spirochaetaceae</taxon>
        <taxon>Marispirochaeta</taxon>
    </lineage>
</organism>
<keyword evidence="4" id="KW-1185">Reference proteome</keyword>